<keyword evidence="3" id="KW-1185">Reference proteome</keyword>
<gene>
    <name evidence="2" type="ORF">MGAL_10B041119</name>
</gene>
<organism evidence="2 3">
    <name type="scientific">Mytilus galloprovincialis</name>
    <name type="common">Mediterranean mussel</name>
    <dbReference type="NCBI Taxonomy" id="29158"/>
    <lineage>
        <taxon>Eukaryota</taxon>
        <taxon>Metazoa</taxon>
        <taxon>Spiralia</taxon>
        <taxon>Lophotrochozoa</taxon>
        <taxon>Mollusca</taxon>
        <taxon>Bivalvia</taxon>
        <taxon>Autobranchia</taxon>
        <taxon>Pteriomorphia</taxon>
        <taxon>Mytilida</taxon>
        <taxon>Mytiloidea</taxon>
        <taxon>Mytilidae</taxon>
        <taxon>Mytilinae</taxon>
        <taxon>Mytilus</taxon>
    </lineage>
</organism>
<feature type="signal peptide" evidence="1">
    <location>
        <begin position="1"/>
        <end position="21"/>
    </location>
</feature>
<evidence type="ECO:0008006" key="4">
    <source>
        <dbReference type="Google" id="ProtNLM"/>
    </source>
</evidence>
<name>A0A8B6FUN6_MYTGA</name>
<proteinExistence type="predicted"/>
<reference evidence="2" key="1">
    <citation type="submission" date="2018-11" db="EMBL/GenBank/DDBJ databases">
        <authorList>
            <person name="Alioto T."/>
            <person name="Alioto T."/>
        </authorList>
    </citation>
    <scope>NUCLEOTIDE SEQUENCE</scope>
</reference>
<evidence type="ECO:0000313" key="2">
    <source>
        <dbReference type="EMBL" id="VDI55549.1"/>
    </source>
</evidence>
<protein>
    <recommendedName>
        <fullName evidence="4">Secreted protein</fullName>
    </recommendedName>
</protein>
<comment type="caution">
    <text evidence="2">The sequence shown here is derived from an EMBL/GenBank/DDBJ whole genome shotgun (WGS) entry which is preliminary data.</text>
</comment>
<dbReference type="EMBL" id="UYJE01007511">
    <property type="protein sequence ID" value="VDI55549.1"/>
    <property type="molecule type" value="Genomic_DNA"/>
</dbReference>
<evidence type="ECO:0000313" key="3">
    <source>
        <dbReference type="Proteomes" id="UP000596742"/>
    </source>
</evidence>
<keyword evidence="1" id="KW-0732">Signal</keyword>
<accession>A0A8B6FUN6</accession>
<evidence type="ECO:0000256" key="1">
    <source>
        <dbReference type="SAM" id="SignalP"/>
    </source>
</evidence>
<feature type="chain" id="PRO_5032274850" description="Secreted protein" evidence="1">
    <location>
        <begin position="22"/>
        <end position="117"/>
    </location>
</feature>
<sequence length="117" mass="13321">MSTVFIVCVLYMLTVFRVCKADENTNIQIPLMDNVQAPLFVDLNLSTVTQQIKRVIQQEVKRSVQDRSKDSGNCDRKIDSLEKTLQDLVGNYTNTLNQLSKTIETISPEHKIKATTF</sequence>
<dbReference type="AlphaFoldDB" id="A0A8B6FUN6"/>
<dbReference type="Proteomes" id="UP000596742">
    <property type="component" value="Unassembled WGS sequence"/>
</dbReference>